<keyword evidence="3" id="KW-1185">Reference proteome</keyword>
<dbReference type="PANTHER" id="PTHR42760">
    <property type="entry name" value="SHORT-CHAIN DEHYDROGENASES/REDUCTASES FAMILY MEMBER"/>
    <property type="match status" value="1"/>
</dbReference>
<dbReference type="GO" id="GO:0016616">
    <property type="term" value="F:oxidoreductase activity, acting on the CH-OH group of donors, NAD or NADP as acceptor"/>
    <property type="evidence" value="ECO:0007669"/>
    <property type="project" value="TreeGrafter"/>
</dbReference>
<evidence type="ECO:0000256" key="1">
    <source>
        <dbReference type="ARBA" id="ARBA00006484"/>
    </source>
</evidence>
<dbReference type="SUPFAM" id="SSF51735">
    <property type="entry name" value="NAD(P)-binding Rossmann-fold domains"/>
    <property type="match status" value="1"/>
</dbReference>
<dbReference type="AlphaFoldDB" id="A0A7K1YA16"/>
<dbReference type="EMBL" id="WVHT01000004">
    <property type="protein sequence ID" value="MXV51436.1"/>
    <property type="molecule type" value="Genomic_DNA"/>
</dbReference>
<reference evidence="2 3" key="1">
    <citation type="submission" date="2019-11" db="EMBL/GenBank/DDBJ databases">
        <title>Pedobacter sp. HMF7647 Genome sequencing and assembly.</title>
        <authorList>
            <person name="Kang H."/>
            <person name="Kim H."/>
            <person name="Joh K."/>
        </authorList>
    </citation>
    <scope>NUCLEOTIDE SEQUENCE [LARGE SCALE GENOMIC DNA]</scope>
    <source>
        <strain evidence="2 3">HMF7647</strain>
    </source>
</reference>
<dbReference type="InterPro" id="IPR002347">
    <property type="entry name" value="SDR_fam"/>
</dbReference>
<dbReference type="NCBIfam" id="NF005559">
    <property type="entry name" value="PRK07231.1"/>
    <property type="match status" value="1"/>
</dbReference>
<dbReference type="FunFam" id="3.40.50.720:FF:000084">
    <property type="entry name" value="Short-chain dehydrogenase reductase"/>
    <property type="match status" value="1"/>
</dbReference>
<dbReference type="PRINTS" id="PR00080">
    <property type="entry name" value="SDRFAMILY"/>
</dbReference>
<dbReference type="Gene3D" id="3.40.50.720">
    <property type="entry name" value="NAD(P)-binding Rossmann-like Domain"/>
    <property type="match status" value="1"/>
</dbReference>
<proteinExistence type="inferred from homology"/>
<evidence type="ECO:0000313" key="3">
    <source>
        <dbReference type="Proteomes" id="UP000466586"/>
    </source>
</evidence>
<dbReference type="PRINTS" id="PR00081">
    <property type="entry name" value="GDHRDH"/>
</dbReference>
<accession>A0A7K1YA16</accession>
<comment type="caution">
    <text evidence="2">The sequence shown here is derived from an EMBL/GenBank/DDBJ whole genome shotgun (WGS) entry which is preliminary data.</text>
</comment>
<dbReference type="Proteomes" id="UP000466586">
    <property type="component" value="Unassembled WGS sequence"/>
</dbReference>
<evidence type="ECO:0000313" key="2">
    <source>
        <dbReference type="EMBL" id="MXV51436.1"/>
    </source>
</evidence>
<name>A0A7K1YA16_9SPHI</name>
<dbReference type="Pfam" id="PF13561">
    <property type="entry name" value="adh_short_C2"/>
    <property type="match status" value="1"/>
</dbReference>
<sequence length="258" mass="27698">MKKLEGKIALITGSDSGIGKAIAVEFATEGANVVICYHSDEEGAKKAATEIEGLGVKTLIQQVDVGDEQNIKQLYKNVFDKFGELDIVVNNAAVNTSHIMIEDMTTELFDKTLKTNLYSVFFSCREFVGYLKKNSKKGKIVNISSVHEDIVAPGGSDYNASKGAVKNLTRTIALEVASFGINVNNIAPGMILTPMNKEAMENKEVRDEASSHIPAKRPGQPEEVAKVALFLASGDSDYVNGSTYFIDGGLSLNVGQGA</sequence>
<dbReference type="PANTHER" id="PTHR42760:SF132">
    <property type="entry name" value="SHORT-CHAIN DEHYDROGENASE_REDUCTASE FAMILY PROTEIN"/>
    <property type="match status" value="1"/>
</dbReference>
<gene>
    <name evidence="2" type="ORF">GS399_10685</name>
</gene>
<comment type="similarity">
    <text evidence="1">Belongs to the short-chain dehydrogenases/reductases (SDR) family.</text>
</comment>
<protein>
    <submittedName>
        <fullName evidence="2">SDR family oxidoreductase</fullName>
    </submittedName>
</protein>
<organism evidence="2 3">
    <name type="scientific">Hufsiella arboris</name>
    <dbReference type="NCBI Taxonomy" id="2695275"/>
    <lineage>
        <taxon>Bacteria</taxon>
        <taxon>Pseudomonadati</taxon>
        <taxon>Bacteroidota</taxon>
        <taxon>Sphingobacteriia</taxon>
        <taxon>Sphingobacteriales</taxon>
        <taxon>Sphingobacteriaceae</taxon>
        <taxon>Hufsiella</taxon>
    </lineage>
</organism>
<dbReference type="InterPro" id="IPR036291">
    <property type="entry name" value="NAD(P)-bd_dom_sf"/>
</dbReference>
<dbReference type="InterPro" id="IPR020904">
    <property type="entry name" value="Sc_DH/Rdtase_CS"/>
</dbReference>
<dbReference type="RefSeq" id="WP_160844604.1">
    <property type="nucleotide sequence ID" value="NZ_WVHT01000004.1"/>
</dbReference>
<dbReference type="PROSITE" id="PS00061">
    <property type="entry name" value="ADH_SHORT"/>
    <property type="match status" value="1"/>
</dbReference>